<dbReference type="CDD" id="cd01857">
    <property type="entry name" value="HSR1_MMR1"/>
    <property type="match status" value="1"/>
</dbReference>
<evidence type="ECO:0000256" key="5">
    <source>
        <dbReference type="ARBA" id="ARBA00023134"/>
    </source>
</evidence>
<evidence type="ECO:0000313" key="9">
    <source>
        <dbReference type="Proteomes" id="UP000075714"/>
    </source>
</evidence>
<dbReference type="InterPro" id="IPR027417">
    <property type="entry name" value="P-loop_NTPase"/>
</dbReference>
<comment type="subcellular location">
    <subcellularLocation>
        <location evidence="1">Cytoplasm</location>
    </subcellularLocation>
</comment>
<dbReference type="PANTHER" id="PTHR45709">
    <property type="entry name" value="LARGE SUBUNIT GTPASE 1 HOMOLOG-RELATED"/>
    <property type="match status" value="1"/>
</dbReference>
<dbReference type="InterPro" id="IPR030378">
    <property type="entry name" value="G_CP_dom"/>
</dbReference>
<feature type="compositionally biased region" description="Low complexity" evidence="6">
    <location>
        <begin position="305"/>
        <end position="321"/>
    </location>
</feature>
<dbReference type="SUPFAM" id="SSF52540">
    <property type="entry name" value="P-loop containing nucleoside triphosphate hydrolases"/>
    <property type="match status" value="1"/>
</dbReference>
<dbReference type="Pfam" id="PF01926">
    <property type="entry name" value="MMR_HSR1"/>
    <property type="match status" value="1"/>
</dbReference>
<proteinExistence type="predicted"/>
<keyword evidence="2" id="KW-0963">Cytoplasm</keyword>
<keyword evidence="3" id="KW-0547">Nucleotide-binding</keyword>
<reference evidence="9" key="1">
    <citation type="journal article" date="2016" name="Nat. Commun.">
        <title>The Gonium pectorale genome demonstrates co-option of cell cycle regulation during the evolution of multicellularity.</title>
        <authorList>
            <person name="Hanschen E.R."/>
            <person name="Marriage T.N."/>
            <person name="Ferris P.J."/>
            <person name="Hamaji T."/>
            <person name="Toyoda A."/>
            <person name="Fujiyama A."/>
            <person name="Neme R."/>
            <person name="Noguchi H."/>
            <person name="Minakuchi Y."/>
            <person name="Suzuki M."/>
            <person name="Kawai-Toyooka H."/>
            <person name="Smith D.R."/>
            <person name="Sparks H."/>
            <person name="Anderson J."/>
            <person name="Bakaric R."/>
            <person name="Luria V."/>
            <person name="Karger A."/>
            <person name="Kirschner M.W."/>
            <person name="Durand P.M."/>
            <person name="Michod R.E."/>
            <person name="Nozaki H."/>
            <person name="Olson B.J."/>
        </authorList>
    </citation>
    <scope>NUCLEOTIDE SEQUENCE [LARGE SCALE GENOMIC DNA]</scope>
    <source>
        <strain evidence="9">NIES-2863</strain>
    </source>
</reference>
<gene>
    <name evidence="8" type="ORF">GPECTOR_49g472</name>
</gene>
<dbReference type="OrthoDB" id="61815at2759"/>
<evidence type="ECO:0000256" key="2">
    <source>
        <dbReference type="ARBA" id="ARBA00022490"/>
    </source>
</evidence>
<sequence>MGRHNGRARKAGERVGAVLAAKNKKTAPTTQAAISAQFKHTTDAGPGRNMQSVLDRNDLDELMAMADLADRDFTAERGSAVVVISTGASGVVDPLEEARRAEERAAAEARHAHRLALPRRPPWTADMSAEQLDTQERSMFLSWRRNLAQLEEEEKLLLTPFEKNLEVWRQLWRVLERSDIVVQVVDARDPLLYRSEDLEAYARELHASKGSLLLLNKADLLPPHVRTAWADYFDKAGVEYAFWSAHSVILAQQQLRSEAAALGVDAAALKAVLAAQEQLRREEEGEEETDDDEEEEDEEEDGAAARRAAQAGPGPGSAAADPRIRILDVDELLDLFEARCAAAVAAAGPDDPRAAEGPERKHMVGLVGYPNVGKSSTINALFGAKKTAVAPTPGKTKHFQTLHVSPEVVLCDCPGLVMPKFAKSRAEMVAAGVVPIDRLTDIRQPVDVVAARVGRQQLCAVYGIKLRPPPASAPPDAPPTAEQVLRSYATLRGWTAGSGLPDETRAGRQILRDYTSGKLVYCLMPPGSSPVGWVPGAAAPAAGKAAASAAGGPAAAAGGAAGGDSGSDDNDGDDEVQERGAPSSTSRPAAAASAAAAGPGPASASAAAGSSYPDEDFDAADLDLLAGLGLGPKGAKSKRPEYKFNKKAPRTKGDRGQARGEGGYDGAGLVTGKKGGLVRVGGY</sequence>
<protein>
    <recommendedName>
        <fullName evidence="7">CP-type G domain-containing protein</fullName>
    </recommendedName>
</protein>
<dbReference type="FunFam" id="3.40.50.300:FF:001151">
    <property type="entry name" value="Large subunit GTPase 1"/>
    <property type="match status" value="1"/>
</dbReference>
<feature type="domain" description="CP-type G" evidence="7">
    <location>
        <begin position="168"/>
        <end position="419"/>
    </location>
</feature>
<comment type="caution">
    <text evidence="8">The sequence shown here is derived from an EMBL/GenBank/DDBJ whole genome shotgun (WGS) entry which is preliminary data.</text>
</comment>
<dbReference type="InterPro" id="IPR006073">
    <property type="entry name" value="GTP-bd"/>
</dbReference>
<organism evidence="8 9">
    <name type="scientific">Gonium pectorale</name>
    <name type="common">Green alga</name>
    <dbReference type="NCBI Taxonomy" id="33097"/>
    <lineage>
        <taxon>Eukaryota</taxon>
        <taxon>Viridiplantae</taxon>
        <taxon>Chlorophyta</taxon>
        <taxon>core chlorophytes</taxon>
        <taxon>Chlorophyceae</taxon>
        <taxon>CS clade</taxon>
        <taxon>Chlamydomonadales</taxon>
        <taxon>Volvocaceae</taxon>
        <taxon>Gonium</taxon>
    </lineage>
</organism>
<feature type="compositionally biased region" description="Acidic residues" evidence="6">
    <location>
        <begin position="284"/>
        <end position="302"/>
    </location>
</feature>
<feature type="region of interest" description="Disordered" evidence="6">
    <location>
        <begin position="278"/>
        <end position="321"/>
    </location>
</feature>
<feature type="region of interest" description="Disordered" evidence="6">
    <location>
        <begin position="552"/>
        <end position="613"/>
    </location>
</feature>
<dbReference type="GO" id="GO:0005829">
    <property type="term" value="C:cytosol"/>
    <property type="evidence" value="ECO:0007669"/>
    <property type="project" value="TreeGrafter"/>
</dbReference>
<feature type="compositionally biased region" description="Low complexity" evidence="6">
    <location>
        <begin position="580"/>
        <end position="611"/>
    </location>
</feature>
<evidence type="ECO:0000256" key="4">
    <source>
        <dbReference type="ARBA" id="ARBA00022801"/>
    </source>
</evidence>
<dbReference type="EMBL" id="LSYV01000050">
    <property type="protein sequence ID" value="KXZ45888.1"/>
    <property type="molecule type" value="Genomic_DNA"/>
</dbReference>
<feature type="region of interest" description="Disordered" evidence="6">
    <location>
        <begin position="628"/>
        <end position="671"/>
    </location>
</feature>
<dbReference type="Proteomes" id="UP000075714">
    <property type="component" value="Unassembled WGS sequence"/>
</dbReference>
<keyword evidence="5" id="KW-0342">GTP-binding</keyword>
<dbReference type="PANTHER" id="PTHR45709:SF2">
    <property type="entry name" value="LARGE SUBUNIT GTPASE 1 HOMOLOG"/>
    <property type="match status" value="1"/>
</dbReference>
<evidence type="ECO:0000256" key="3">
    <source>
        <dbReference type="ARBA" id="ARBA00022741"/>
    </source>
</evidence>
<evidence type="ECO:0000256" key="1">
    <source>
        <dbReference type="ARBA" id="ARBA00004496"/>
    </source>
</evidence>
<evidence type="ECO:0000313" key="8">
    <source>
        <dbReference type="EMBL" id="KXZ45888.1"/>
    </source>
</evidence>
<keyword evidence="9" id="KW-1185">Reference proteome</keyword>
<evidence type="ECO:0000256" key="6">
    <source>
        <dbReference type="SAM" id="MobiDB-lite"/>
    </source>
</evidence>
<dbReference type="GO" id="GO:0005525">
    <property type="term" value="F:GTP binding"/>
    <property type="evidence" value="ECO:0007669"/>
    <property type="project" value="UniProtKB-KW"/>
</dbReference>
<dbReference type="GO" id="GO:0003924">
    <property type="term" value="F:GTPase activity"/>
    <property type="evidence" value="ECO:0007669"/>
    <property type="project" value="InterPro"/>
</dbReference>
<dbReference type="InterPro" id="IPR043358">
    <property type="entry name" value="GNL1-like"/>
</dbReference>
<accession>A0A150G7T7</accession>
<keyword evidence="4" id="KW-0378">Hydrolase</keyword>
<evidence type="ECO:0000259" key="7">
    <source>
        <dbReference type="PROSITE" id="PS51721"/>
    </source>
</evidence>
<dbReference type="STRING" id="33097.A0A150G7T7"/>
<dbReference type="Gene3D" id="3.40.50.300">
    <property type="entry name" value="P-loop containing nucleotide triphosphate hydrolases"/>
    <property type="match status" value="1"/>
</dbReference>
<name>A0A150G7T7_GONPE</name>
<dbReference type="AlphaFoldDB" id="A0A150G7T7"/>
<dbReference type="PROSITE" id="PS51721">
    <property type="entry name" value="G_CP"/>
    <property type="match status" value="1"/>
</dbReference>
<feature type="compositionally biased region" description="Acidic residues" evidence="6">
    <location>
        <begin position="566"/>
        <end position="576"/>
    </location>
</feature>